<dbReference type="KEGG" id="vg:16607289"/>
<feature type="transmembrane region" description="Helical" evidence="1">
    <location>
        <begin position="25"/>
        <end position="47"/>
    </location>
</feature>
<dbReference type="Proteomes" id="UP000204584">
    <property type="component" value="Segment"/>
</dbReference>
<dbReference type="Gene3D" id="3.50.4.10">
    <property type="entry name" value="Hepatocyte Growth Factor"/>
    <property type="match status" value="1"/>
</dbReference>
<keyword evidence="1" id="KW-0812">Transmembrane</keyword>
<proteinExistence type="predicted"/>
<dbReference type="GeneID" id="16607289"/>
<organism evidence="2 3">
    <name type="scientific">Pandoravirus salinus</name>
    <dbReference type="NCBI Taxonomy" id="1349410"/>
    <lineage>
        <taxon>Viruses</taxon>
        <taxon>Pandoravirus</taxon>
    </lineage>
</organism>
<keyword evidence="1" id="KW-1133">Transmembrane helix</keyword>
<keyword evidence="3" id="KW-1185">Reference proteome</keyword>
<protein>
    <recommendedName>
        <fullName evidence="4">PAN APPLE domain containing protein</fullName>
    </recommendedName>
</protein>
<reference evidence="2 3" key="1">
    <citation type="journal article" date="2013" name="Science">
        <title>Pandoraviruses: amoeba viruses with genomes up to 2.5 Mb reaching that of parasitic eukaryotes.</title>
        <authorList>
            <person name="Philippe N."/>
            <person name="Legendre M."/>
            <person name="Doutre G."/>
            <person name="Coute Y."/>
            <person name="Poirot O."/>
            <person name="Lescot M."/>
            <person name="Arslan D."/>
            <person name="Seltzer V."/>
            <person name="Bertaux L."/>
            <person name="Bruley C."/>
            <person name="Garin J."/>
            <person name="Claverie J.M."/>
            <person name="Abergel C."/>
        </authorList>
    </citation>
    <scope>NUCLEOTIDE SEQUENCE [LARGE SCALE GENOMIC DNA]</scope>
</reference>
<accession>S4W487</accession>
<evidence type="ECO:0000256" key="1">
    <source>
        <dbReference type="SAM" id="Phobius"/>
    </source>
</evidence>
<keyword evidence="1" id="KW-0472">Membrane</keyword>
<gene>
    <name evidence="2" type="ORF">psal_cds_1204</name>
</gene>
<evidence type="ECO:0000313" key="3">
    <source>
        <dbReference type="Proteomes" id="UP000204584"/>
    </source>
</evidence>
<evidence type="ECO:0000313" key="2">
    <source>
        <dbReference type="EMBL" id="AGO85502.1"/>
    </source>
</evidence>
<dbReference type="EMBL" id="KC977571">
    <property type="protein sequence ID" value="AGO85502.1"/>
    <property type="molecule type" value="Genomic_DNA"/>
</dbReference>
<name>S4W487_9VIRU</name>
<sequence>MESTTAAPVVVAAPAAPVSRGLGVVPWIVAGLLLALLVGALVGWLIYRARYEGGGGVVPTPTPTTTGFAVQTGVNSIRTNLADAALSQRIANPAVGTYIGSAPTQAACETACTSHAGCVQYVYDTNARPANPLWQPHGCWLRFREPTAAEVVSEPGYVTATRTAAPLAM</sequence>
<evidence type="ECO:0008006" key="4">
    <source>
        <dbReference type="Google" id="ProtNLM"/>
    </source>
</evidence>
<dbReference type="RefSeq" id="YP_008438581.1">
    <property type="nucleotide sequence ID" value="NC_022098.1"/>
</dbReference>